<protein>
    <submittedName>
        <fullName evidence="1">Uncharacterized protein</fullName>
    </submittedName>
</protein>
<gene>
    <name evidence="1" type="ORF">ACFQ1S_29330</name>
</gene>
<evidence type="ECO:0000313" key="1">
    <source>
        <dbReference type="EMBL" id="MFD1049348.1"/>
    </source>
</evidence>
<proteinExistence type="predicted"/>
<organism evidence="1 2">
    <name type="scientific">Kibdelosporangium lantanae</name>
    <dbReference type="NCBI Taxonomy" id="1497396"/>
    <lineage>
        <taxon>Bacteria</taxon>
        <taxon>Bacillati</taxon>
        <taxon>Actinomycetota</taxon>
        <taxon>Actinomycetes</taxon>
        <taxon>Pseudonocardiales</taxon>
        <taxon>Pseudonocardiaceae</taxon>
        <taxon>Kibdelosporangium</taxon>
    </lineage>
</organism>
<evidence type="ECO:0000313" key="2">
    <source>
        <dbReference type="Proteomes" id="UP001597045"/>
    </source>
</evidence>
<accession>A0ABW3MGY3</accession>
<reference evidence="2" key="1">
    <citation type="journal article" date="2019" name="Int. J. Syst. Evol. Microbiol.">
        <title>The Global Catalogue of Microorganisms (GCM) 10K type strain sequencing project: providing services to taxonomists for standard genome sequencing and annotation.</title>
        <authorList>
            <consortium name="The Broad Institute Genomics Platform"/>
            <consortium name="The Broad Institute Genome Sequencing Center for Infectious Disease"/>
            <person name="Wu L."/>
            <person name="Ma J."/>
        </authorList>
    </citation>
    <scope>NUCLEOTIDE SEQUENCE [LARGE SCALE GENOMIC DNA]</scope>
    <source>
        <strain evidence="2">JCM 31486</strain>
    </source>
</reference>
<keyword evidence="2" id="KW-1185">Reference proteome</keyword>
<feature type="non-terminal residue" evidence="1">
    <location>
        <position position="1"/>
    </location>
</feature>
<comment type="caution">
    <text evidence="1">The sequence shown here is derived from an EMBL/GenBank/DDBJ whole genome shotgun (WGS) entry which is preliminary data.</text>
</comment>
<dbReference type="Proteomes" id="UP001597045">
    <property type="component" value="Unassembled WGS sequence"/>
</dbReference>
<name>A0ABW3MGY3_9PSEU</name>
<dbReference type="EMBL" id="JBHTIS010002122">
    <property type="protein sequence ID" value="MFD1049348.1"/>
    <property type="molecule type" value="Genomic_DNA"/>
</dbReference>
<sequence>TVDRDGNQVFDPSTAEVVEETGEAPPAEPGKTSCTYADRYISYASTTHLNHVKWGVRVDWCYNGKTVSNVRAYDYMKDTGGGVANYRGLIVNQLTYPGKVHYEANLTKQARIELCVVHYGCYGNYYPLERFTLGNNGSYRLQQQK</sequence>